<dbReference type="GO" id="GO:0000981">
    <property type="term" value="F:DNA-binding transcription factor activity, RNA polymerase II-specific"/>
    <property type="evidence" value="ECO:0007669"/>
    <property type="project" value="InterPro"/>
</dbReference>
<dbReference type="PROSITE" id="PS50048">
    <property type="entry name" value="ZN2_CY6_FUNGAL_2"/>
    <property type="match status" value="1"/>
</dbReference>
<name>A0AA39XIS0_9PEZI</name>
<dbReference type="SUPFAM" id="SSF57701">
    <property type="entry name" value="Zn2/Cys6 DNA-binding domain"/>
    <property type="match status" value="1"/>
</dbReference>
<dbReference type="GO" id="GO:0008270">
    <property type="term" value="F:zinc ion binding"/>
    <property type="evidence" value="ECO:0007669"/>
    <property type="project" value="InterPro"/>
</dbReference>
<keyword evidence="4" id="KW-1185">Reference proteome</keyword>
<organism evidence="3 4">
    <name type="scientific">Bombardia bombarda</name>
    <dbReference type="NCBI Taxonomy" id="252184"/>
    <lineage>
        <taxon>Eukaryota</taxon>
        <taxon>Fungi</taxon>
        <taxon>Dikarya</taxon>
        <taxon>Ascomycota</taxon>
        <taxon>Pezizomycotina</taxon>
        <taxon>Sordariomycetes</taxon>
        <taxon>Sordariomycetidae</taxon>
        <taxon>Sordariales</taxon>
        <taxon>Lasiosphaeriaceae</taxon>
        <taxon>Bombardia</taxon>
    </lineage>
</organism>
<sequence>MQKVYHSKRPHRKSRAGCRSCKTRKVKCDEGRPSCRACTLRRDNCVYLSSPTSTPTPSSSAVSTSKSFARLTLSSSARQSAAPEQQIHPLFRPVDRDDFDMRLLSTYTSLSYRCLTTHPNGLTQVDHVLKVKIVEHAFSNPFLMNCLLSFTATHINRVGHENMAIPSSRAIYYRARAFESYRRAIEAANPSTFPALVACSLVLCAVSSEMFRDEDAKPLYILDWLVVWRGIGLLVGMTTHKSLFESGLRVLFMRPPIDLDAAAMHVPNNLLFMVMSIADDDADASDVAVYYDTLRYLGSLYQELYNNGFNSVLDLRIVTFFTFLPARFIELARAKRPRALTIIAHHLVFAKLVPRIWWMQGISDPQIQNICHLLGGEWDSVLRVPTAALELTDLGEIAKLLFDDPAWEPPSSFVALEGTDGLALKSITGGDPIMTTSWVQNDGTEIDFVPLPGTFAYRPAATKIGDDDIEPSLLTDVLPSYSPAQVDGMAVDAAYDCIL</sequence>
<dbReference type="Gene3D" id="4.10.240.10">
    <property type="entry name" value="Zn(2)-C6 fungal-type DNA-binding domain"/>
    <property type="match status" value="1"/>
</dbReference>
<dbReference type="CDD" id="cd00067">
    <property type="entry name" value="GAL4"/>
    <property type="match status" value="1"/>
</dbReference>
<proteinExistence type="predicted"/>
<protein>
    <recommendedName>
        <fullName evidence="2">Zn(2)-C6 fungal-type domain-containing protein</fullName>
    </recommendedName>
</protein>
<dbReference type="AlphaFoldDB" id="A0AA39XIS0"/>
<comment type="caution">
    <text evidence="3">The sequence shown here is derived from an EMBL/GenBank/DDBJ whole genome shotgun (WGS) entry which is preliminary data.</text>
</comment>
<dbReference type="InterPro" id="IPR001138">
    <property type="entry name" value="Zn2Cys6_DnaBD"/>
</dbReference>
<dbReference type="SMART" id="SM00066">
    <property type="entry name" value="GAL4"/>
    <property type="match status" value="1"/>
</dbReference>
<dbReference type="PANTHER" id="PTHR47657">
    <property type="entry name" value="STEROL REGULATORY ELEMENT-BINDING PROTEIN ECM22"/>
    <property type="match status" value="1"/>
</dbReference>
<dbReference type="PANTHER" id="PTHR47657:SF7">
    <property type="entry name" value="STEROL REGULATORY ELEMENT-BINDING PROTEIN ECM22"/>
    <property type="match status" value="1"/>
</dbReference>
<accession>A0AA39XIS0</accession>
<evidence type="ECO:0000259" key="2">
    <source>
        <dbReference type="PROSITE" id="PS50048"/>
    </source>
</evidence>
<feature type="domain" description="Zn(2)-C6 fungal-type" evidence="2">
    <location>
        <begin position="17"/>
        <end position="47"/>
    </location>
</feature>
<keyword evidence="1" id="KW-0539">Nucleus</keyword>
<dbReference type="InterPro" id="IPR036864">
    <property type="entry name" value="Zn2-C6_fun-type_DNA-bd_sf"/>
</dbReference>
<evidence type="ECO:0000313" key="4">
    <source>
        <dbReference type="Proteomes" id="UP001174934"/>
    </source>
</evidence>
<evidence type="ECO:0000313" key="3">
    <source>
        <dbReference type="EMBL" id="KAK0634787.1"/>
    </source>
</evidence>
<dbReference type="Proteomes" id="UP001174934">
    <property type="component" value="Unassembled WGS sequence"/>
</dbReference>
<dbReference type="InterPro" id="IPR052400">
    <property type="entry name" value="Zn2-C6_fungal_TF"/>
</dbReference>
<dbReference type="EMBL" id="JAULSR010000001">
    <property type="protein sequence ID" value="KAK0634787.1"/>
    <property type="molecule type" value="Genomic_DNA"/>
</dbReference>
<dbReference type="Pfam" id="PF00172">
    <property type="entry name" value="Zn_clus"/>
    <property type="match status" value="1"/>
</dbReference>
<dbReference type="PROSITE" id="PS00463">
    <property type="entry name" value="ZN2_CY6_FUNGAL_1"/>
    <property type="match status" value="1"/>
</dbReference>
<evidence type="ECO:0000256" key="1">
    <source>
        <dbReference type="ARBA" id="ARBA00023242"/>
    </source>
</evidence>
<reference evidence="3" key="1">
    <citation type="submission" date="2023-06" db="EMBL/GenBank/DDBJ databases">
        <title>Genome-scale phylogeny and comparative genomics of the fungal order Sordariales.</title>
        <authorList>
            <consortium name="Lawrence Berkeley National Laboratory"/>
            <person name="Hensen N."/>
            <person name="Bonometti L."/>
            <person name="Westerberg I."/>
            <person name="Brannstrom I.O."/>
            <person name="Guillou S."/>
            <person name="Cros-Aarteil S."/>
            <person name="Calhoun S."/>
            <person name="Haridas S."/>
            <person name="Kuo A."/>
            <person name="Mondo S."/>
            <person name="Pangilinan J."/>
            <person name="Riley R."/>
            <person name="LaButti K."/>
            <person name="Andreopoulos B."/>
            <person name="Lipzen A."/>
            <person name="Chen C."/>
            <person name="Yanf M."/>
            <person name="Daum C."/>
            <person name="Ng V."/>
            <person name="Clum A."/>
            <person name="Steindorff A."/>
            <person name="Ohm R."/>
            <person name="Martin F."/>
            <person name="Silar P."/>
            <person name="Natvig D."/>
            <person name="Lalanne C."/>
            <person name="Gautier V."/>
            <person name="Ament-velasquez S.L."/>
            <person name="Kruys A."/>
            <person name="Hutchinson M.I."/>
            <person name="Powell A.J."/>
            <person name="Barry K."/>
            <person name="Miller A.N."/>
            <person name="Grigoriev I.V."/>
            <person name="Debuchy R."/>
            <person name="Gladieux P."/>
            <person name="Thoren M.H."/>
            <person name="Johannesson H."/>
        </authorList>
    </citation>
    <scope>NUCLEOTIDE SEQUENCE</scope>
    <source>
        <strain evidence="3">SMH3391-2</strain>
    </source>
</reference>
<gene>
    <name evidence="3" type="ORF">B0T17DRAFT_481259</name>
</gene>